<gene>
    <name evidence="4" type="ORF">N7G274_004481</name>
</gene>
<dbReference type="InterPro" id="IPR029058">
    <property type="entry name" value="AB_hydrolase_fold"/>
</dbReference>
<dbReference type="InterPro" id="IPR002410">
    <property type="entry name" value="Peptidase_S33"/>
</dbReference>
<dbReference type="InterPro" id="IPR005945">
    <property type="entry name" value="Pro_imino_pep"/>
</dbReference>
<dbReference type="InterPro" id="IPR000073">
    <property type="entry name" value="AB_hydrolase_1"/>
</dbReference>
<evidence type="ECO:0000313" key="5">
    <source>
        <dbReference type="Proteomes" id="UP001590950"/>
    </source>
</evidence>
<organism evidence="4 5">
    <name type="scientific">Stereocaulon virgatum</name>
    <dbReference type="NCBI Taxonomy" id="373712"/>
    <lineage>
        <taxon>Eukaryota</taxon>
        <taxon>Fungi</taxon>
        <taxon>Dikarya</taxon>
        <taxon>Ascomycota</taxon>
        <taxon>Pezizomycotina</taxon>
        <taxon>Lecanoromycetes</taxon>
        <taxon>OSLEUM clade</taxon>
        <taxon>Lecanoromycetidae</taxon>
        <taxon>Lecanorales</taxon>
        <taxon>Lecanorineae</taxon>
        <taxon>Stereocaulaceae</taxon>
        <taxon>Stereocaulon</taxon>
    </lineage>
</organism>
<dbReference type="InterPro" id="IPR050266">
    <property type="entry name" value="AB_hydrolase_sf"/>
</dbReference>
<sequence>MTGIDNMAGQVSIGKLNVADLNPKCRTAGIRWIPVVDGQYKVWTKKIGSGKTKVLLLHGGPGFNHEYFECMEDFLPPNGFEMYYYDQLGCCNSQVPDPNDDSLWTIPRYLEEVEEVRQGLGLDAFVIVGHSWGGILAIEYALKHQHEGHLKAIVVSNMVASIESFLVCSGKWKQTLPPDRLALCEKIETEEDWQNPEYEKIMMEELYPKMICRIQPWPEPFTRSLRHVNMGIYVHMQGYSEFVVTGNLKGWDSWDRLKDIKIKALMLGAEYDEMDPEDMKKMAEMMPNATAAICPGGSHMAFWDSQDAYFEHLLSFLHSL</sequence>
<dbReference type="PRINTS" id="PR00793">
    <property type="entry name" value="PROAMNOPTASE"/>
</dbReference>
<keyword evidence="2" id="KW-0378">Hydrolase</keyword>
<dbReference type="Pfam" id="PF00561">
    <property type="entry name" value="Abhydrolase_1"/>
    <property type="match status" value="1"/>
</dbReference>
<proteinExistence type="inferred from homology"/>
<dbReference type="PIRSF" id="PIRSF005539">
    <property type="entry name" value="Pept_S33_TRI_F1"/>
    <property type="match status" value="1"/>
</dbReference>
<comment type="similarity">
    <text evidence="1">Belongs to the peptidase S33 family.</text>
</comment>
<dbReference type="Proteomes" id="UP001590950">
    <property type="component" value="Unassembled WGS sequence"/>
</dbReference>
<dbReference type="SUPFAM" id="SSF53474">
    <property type="entry name" value="alpha/beta-Hydrolases"/>
    <property type="match status" value="1"/>
</dbReference>
<reference evidence="4 5" key="1">
    <citation type="submission" date="2024-09" db="EMBL/GenBank/DDBJ databases">
        <title>Rethinking Asexuality: The Enigmatic Case of Functional Sexual Genes in Lepraria (Stereocaulaceae).</title>
        <authorList>
            <person name="Doellman M."/>
            <person name="Sun Y."/>
            <person name="Barcenas-Pena A."/>
            <person name="Lumbsch H.T."/>
            <person name="Grewe F."/>
        </authorList>
    </citation>
    <scope>NUCLEOTIDE SEQUENCE [LARGE SCALE GENOMIC DNA]</scope>
    <source>
        <strain evidence="4 5">Mercado 3170</strain>
    </source>
</reference>
<feature type="domain" description="AB hydrolase-1" evidence="3">
    <location>
        <begin position="54"/>
        <end position="304"/>
    </location>
</feature>
<dbReference type="PANTHER" id="PTHR43798">
    <property type="entry name" value="MONOACYLGLYCEROL LIPASE"/>
    <property type="match status" value="1"/>
</dbReference>
<evidence type="ECO:0000313" key="4">
    <source>
        <dbReference type="EMBL" id="KAL2042722.1"/>
    </source>
</evidence>
<comment type="caution">
    <text evidence="4">The sequence shown here is derived from an EMBL/GenBank/DDBJ whole genome shotgun (WGS) entry which is preliminary data.</text>
</comment>
<evidence type="ECO:0000259" key="3">
    <source>
        <dbReference type="Pfam" id="PF00561"/>
    </source>
</evidence>
<dbReference type="EMBL" id="JBEFKJ010000013">
    <property type="protein sequence ID" value="KAL2042722.1"/>
    <property type="molecule type" value="Genomic_DNA"/>
</dbReference>
<evidence type="ECO:0000256" key="2">
    <source>
        <dbReference type="ARBA" id="ARBA00022801"/>
    </source>
</evidence>
<evidence type="ECO:0000256" key="1">
    <source>
        <dbReference type="ARBA" id="ARBA00010088"/>
    </source>
</evidence>
<dbReference type="Gene3D" id="3.40.50.1820">
    <property type="entry name" value="alpha/beta hydrolase"/>
    <property type="match status" value="1"/>
</dbReference>
<dbReference type="PANTHER" id="PTHR43798:SF33">
    <property type="entry name" value="HYDROLASE, PUTATIVE (AFU_ORTHOLOGUE AFUA_2G14860)-RELATED"/>
    <property type="match status" value="1"/>
</dbReference>
<name>A0ABR4ADT4_9LECA</name>
<protein>
    <recommendedName>
        <fullName evidence="3">AB hydrolase-1 domain-containing protein</fullName>
    </recommendedName>
</protein>
<dbReference type="NCBIfam" id="TIGR01250">
    <property type="entry name" value="pro_imino_pep_2"/>
    <property type="match status" value="1"/>
</dbReference>
<keyword evidence="5" id="KW-1185">Reference proteome</keyword>
<accession>A0ABR4ADT4</accession>